<dbReference type="InterPro" id="IPR050630">
    <property type="entry name" value="WD_repeat_EMAP"/>
</dbReference>
<feature type="compositionally biased region" description="Acidic residues" evidence="3">
    <location>
        <begin position="863"/>
        <end position="874"/>
    </location>
</feature>
<dbReference type="Gene3D" id="2.130.10.10">
    <property type="entry name" value="YVTN repeat-like/Quinoprotein amine dehydrogenase"/>
    <property type="match status" value="2"/>
</dbReference>
<gene>
    <name evidence="4" type="ORF">FOZ60_011795</name>
</gene>
<name>A0A7J6PM17_PEROL</name>
<feature type="compositionally biased region" description="Acidic residues" evidence="3">
    <location>
        <begin position="836"/>
        <end position="850"/>
    </location>
</feature>
<accession>A0A7J6PM17</accession>
<dbReference type="InterPro" id="IPR001680">
    <property type="entry name" value="WD40_rpt"/>
</dbReference>
<feature type="region of interest" description="Disordered" evidence="3">
    <location>
        <begin position="797"/>
        <end position="817"/>
    </location>
</feature>
<dbReference type="InterPro" id="IPR015943">
    <property type="entry name" value="WD40/YVTN_repeat-like_dom_sf"/>
</dbReference>
<dbReference type="EMBL" id="JABANP010000005">
    <property type="protein sequence ID" value="KAF4697123.1"/>
    <property type="molecule type" value="Genomic_DNA"/>
</dbReference>
<reference evidence="4 5" key="1">
    <citation type="submission" date="2020-04" db="EMBL/GenBank/DDBJ databases">
        <title>Perkinsus olseni comparative genomics.</title>
        <authorList>
            <person name="Bogema D.R."/>
        </authorList>
    </citation>
    <scope>NUCLEOTIDE SEQUENCE [LARGE SCALE GENOMIC DNA]</scope>
    <source>
        <strain evidence="4">00978-12</strain>
    </source>
</reference>
<proteinExistence type="predicted"/>
<comment type="caution">
    <text evidence="4">The sequence shown here is derived from an EMBL/GenBank/DDBJ whole genome shotgun (WGS) entry which is preliminary data.</text>
</comment>
<dbReference type="SMART" id="SM00320">
    <property type="entry name" value="WD40"/>
    <property type="match status" value="5"/>
</dbReference>
<evidence type="ECO:0000313" key="5">
    <source>
        <dbReference type="Proteomes" id="UP000541610"/>
    </source>
</evidence>
<keyword evidence="1" id="KW-0853">WD repeat</keyword>
<dbReference type="PANTHER" id="PTHR13720">
    <property type="entry name" value="WD-40 REPEAT PROTEIN"/>
    <property type="match status" value="1"/>
</dbReference>
<evidence type="ECO:0000256" key="2">
    <source>
        <dbReference type="ARBA" id="ARBA00022737"/>
    </source>
</evidence>
<organism evidence="4 5">
    <name type="scientific">Perkinsus olseni</name>
    <name type="common">Perkinsus atlanticus</name>
    <dbReference type="NCBI Taxonomy" id="32597"/>
    <lineage>
        <taxon>Eukaryota</taxon>
        <taxon>Sar</taxon>
        <taxon>Alveolata</taxon>
        <taxon>Perkinsozoa</taxon>
        <taxon>Perkinsea</taxon>
        <taxon>Perkinsida</taxon>
        <taxon>Perkinsidae</taxon>
        <taxon>Perkinsus</taxon>
    </lineage>
</organism>
<evidence type="ECO:0000313" key="4">
    <source>
        <dbReference type="EMBL" id="KAF4697123.1"/>
    </source>
</evidence>
<feature type="region of interest" description="Disordered" evidence="3">
    <location>
        <begin position="835"/>
        <end position="876"/>
    </location>
</feature>
<dbReference type="OrthoDB" id="430484at2759"/>
<sequence>MPQSSAALELQFMLGSGRCSKQTGWASTGGAGGVRRVGDLQYIEDNLVAYSAGDLVIVMNTDTGKQIAYTGHTSLVSALAYGPDVKLMASGQCRKGHSKISDVHVWDPHCFDSQKVLSTPMLRLAYHDAPSISTLCWLPGLERLPLLCGGWAAEAGHGRVESWSVRTDEEGVVSSSLLVEPICTTTCAAAEVVGSLPLFEHEDAYQWAIFGHGRMVKVWTLSRYQASVRSIRVSFPGSTAPLSTTSTPRTATSAKTSAFLRAAGAQSNIITSLACVERAPYNREKLVAGSGDGVIYFTEGHLCLRSVELETGGDPDAMAVVYLKVLRKRVVALQENGWCTILGDQHQTKSRRVAPPGERLIGASLWRHSLALQTAENPYAGVLDTRFDLLKQDINNPRQLLASAPSTSCTCVAAASGPILVVGCSDGGSLYIYRRSYSARTPLTLASTLTAAKLLHGASGIDSTLCVTCIDAMKVESEDARPLVRVAVGYSNGYFVIFDMINDSRELSAEDITIQYARGLSKSSPLTACHLSPLGGHCAVGCQDGLGYLLTFKGAAPPSDDVSVAESLVADKQTLHGHMCPIDNIMFVVTSPEAPPEQPHAEERQAIHEMVHGTPVMPTGTGRRLLNPRMLAQQAEEARAELPALCLLTCSSRDNQVLCFDPSTHSRIPQTLKVLELGRAMSMPCNRWRLPSKASQVCAELNVLAGFKGGRPSSAPGSTAHSVGSTGYRQVRASPDGRLLCLCDRAAGIVEVAVACSGERIAHRKTHGSASPSGIAWIDNGTVAAVAVDGTVSLWRVPGSAPENQSPVPSSPGKVAKGVPEITEAELREMLACDDGTADEDPDAPPEIEDKENQAPSPGAEAMPEETSEGEDELPSTQHYQWEAEVDPDKDYGCYTWESPQKRIERKAVFEARRARRVTVAGKVGENQRGPSQFPWKQEGFVAGTPSSRFNPSATTTGVSELLSADCDLDDRFGRHFAATAPAKTKLSRGSLVKVKTSVEPGAYVIRISGPSCAEQRIRRVIADLGAQIIRIESPVDSNSVKVPIGFDLSARLKIDVRGFQQHGAIKIMVPRRRAGTVCGYGDKLLIDTAGLPATKPIT</sequence>
<keyword evidence="2" id="KW-0677">Repeat</keyword>
<evidence type="ECO:0000256" key="1">
    <source>
        <dbReference type="ARBA" id="ARBA00022574"/>
    </source>
</evidence>
<protein>
    <recommendedName>
        <fullName evidence="6">WD repeat domain 90</fullName>
    </recommendedName>
</protein>
<dbReference type="InterPro" id="IPR036322">
    <property type="entry name" value="WD40_repeat_dom_sf"/>
</dbReference>
<dbReference type="SUPFAM" id="SSF50978">
    <property type="entry name" value="WD40 repeat-like"/>
    <property type="match status" value="1"/>
</dbReference>
<dbReference type="Proteomes" id="UP000541610">
    <property type="component" value="Unassembled WGS sequence"/>
</dbReference>
<evidence type="ECO:0000256" key="3">
    <source>
        <dbReference type="SAM" id="MobiDB-lite"/>
    </source>
</evidence>
<evidence type="ECO:0008006" key="6">
    <source>
        <dbReference type="Google" id="ProtNLM"/>
    </source>
</evidence>
<dbReference type="AlphaFoldDB" id="A0A7J6PM17"/>
<dbReference type="PANTHER" id="PTHR13720:SF33">
    <property type="entry name" value="HELP DOMAIN-CONTAINING PROTEIN"/>
    <property type="match status" value="1"/>
</dbReference>